<evidence type="ECO:0000313" key="3">
    <source>
        <dbReference type="Proteomes" id="UP000015104"/>
    </source>
</evidence>
<name>T1KEX3_TETUR</name>
<evidence type="ECO:0000256" key="1">
    <source>
        <dbReference type="SAM" id="MobiDB-lite"/>
    </source>
</evidence>
<sequence>MSFSYKQKKPGSTRKRLQSIT</sequence>
<dbReference type="EnsemblMetazoa" id="tetur10g01070.1">
    <property type="protein sequence ID" value="tetur10g01070.1"/>
    <property type="gene ID" value="tetur10g01070"/>
</dbReference>
<keyword evidence="3" id="KW-1185">Reference proteome</keyword>
<protein>
    <submittedName>
        <fullName evidence="2">Uncharacterized protein</fullName>
    </submittedName>
</protein>
<dbReference type="HOGENOM" id="CLU_3427036_0_0_1"/>
<evidence type="ECO:0000313" key="2">
    <source>
        <dbReference type="EnsemblMetazoa" id="tetur10g01070.1"/>
    </source>
</evidence>
<reference evidence="2" key="2">
    <citation type="submission" date="2015-06" db="UniProtKB">
        <authorList>
            <consortium name="EnsemblMetazoa"/>
        </authorList>
    </citation>
    <scope>IDENTIFICATION</scope>
</reference>
<proteinExistence type="predicted"/>
<dbReference type="Proteomes" id="UP000015104">
    <property type="component" value="Unassembled WGS sequence"/>
</dbReference>
<accession>T1KEX3</accession>
<reference evidence="3" key="1">
    <citation type="submission" date="2011-08" db="EMBL/GenBank/DDBJ databases">
        <authorList>
            <person name="Rombauts S."/>
        </authorList>
    </citation>
    <scope>NUCLEOTIDE SEQUENCE</scope>
    <source>
        <strain evidence="3">London</strain>
    </source>
</reference>
<dbReference type="AlphaFoldDB" id="T1KEX3"/>
<organism evidence="2 3">
    <name type="scientific">Tetranychus urticae</name>
    <name type="common">Two-spotted spider mite</name>
    <dbReference type="NCBI Taxonomy" id="32264"/>
    <lineage>
        <taxon>Eukaryota</taxon>
        <taxon>Metazoa</taxon>
        <taxon>Ecdysozoa</taxon>
        <taxon>Arthropoda</taxon>
        <taxon>Chelicerata</taxon>
        <taxon>Arachnida</taxon>
        <taxon>Acari</taxon>
        <taxon>Acariformes</taxon>
        <taxon>Trombidiformes</taxon>
        <taxon>Prostigmata</taxon>
        <taxon>Eleutherengona</taxon>
        <taxon>Raphignathae</taxon>
        <taxon>Tetranychoidea</taxon>
        <taxon>Tetranychidae</taxon>
        <taxon>Tetranychus</taxon>
    </lineage>
</organism>
<feature type="region of interest" description="Disordered" evidence="1">
    <location>
        <begin position="1"/>
        <end position="21"/>
    </location>
</feature>
<dbReference type="EMBL" id="CAEY01000030">
    <property type="status" value="NOT_ANNOTATED_CDS"/>
    <property type="molecule type" value="Genomic_DNA"/>
</dbReference>